<dbReference type="RefSeq" id="XP_034248265.1">
    <property type="nucleotide sequence ID" value="XM_034392374.1"/>
</dbReference>
<evidence type="ECO:0000256" key="8">
    <source>
        <dbReference type="ARBA" id="ARBA00024433"/>
    </source>
</evidence>
<feature type="compositionally biased region" description="Acidic residues" evidence="9">
    <location>
        <begin position="772"/>
        <end position="782"/>
    </location>
</feature>
<evidence type="ECO:0000256" key="1">
    <source>
        <dbReference type="ARBA" id="ARBA00003843"/>
    </source>
</evidence>
<feature type="compositionally biased region" description="Basic and acidic residues" evidence="9">
    <location>
        <begin position="739"/>
        <end position="771"/>
    </location>
</feature>
<dbReference type="GO" id="GO:0005929">
    <property type="term" value="C:cilium"/>
    <property type="evidence" value="ECO:0007669"/>
    <property type="project" value="UniProtKB-SubCell"/>
</dbReference>
<evidence type="ECO:0000256" key="5">
    <source>
        <dbReference type="ARBA" id="ARBA00022737"/>
    </source>
</evidence>
<dbReference type="InterPro" id="IPR050576">
    <property type="entry name" value="Cilia_flagella_integrity"/>
</dbReference>
<dbReference type="Pfam" id="PF14580">
    <property type="entry name" value="LRR_9"/>
    <property type="match status" value="1"/>
</dbReference>
<dbReference type="PROSITE" id="PS51450">
    <property type="entry name" value="LRR"/>
    <property type="match status" value="4"/>
</dbReference>
<keyword evidence="5" id="KW-0677">Repeat</keyword>
<dbReference type="InParanoid" id="A0A6P8ZT42"/>
<feature type="region of interest" description="Disordered" evidence="9">
    <location>
        <begin position="293"/>
        <end position="318"/>
    </location>
</feature>
<proteinExistence type="inferred from homology"/>
<protein>
    <recommendedName>
        <fullName evidence="8">Dynein axonemal assembly factor 1 homolog</fullName>
    </recommendedName>
</protein>
<keyword evidence="10" id="KW-1185">Reference proteome</keyword>
<dbReference type="PANTHER" id="PTHR45973">
    <property type="entry name" value="PROTEIN PHOSPHATASE 1 REGULATORY SUBUNIT SDS22-RELATED"/>
    <property type="match status" value="1"/>
</dbReference>
<evidence type="ECO:0000256" key="6">
    <source>
        <dbReference type="ARBA" id="ARBA00023069"/>
    </source>
</evidence>
<dbReference type="OrthoDB" id="1904536at2759"/>
<dbReference type="PANTHER" id="PTHR45973:SF9">
    <property type="entry name" value="LEUCINE-RICH REPEAT-CONTAINING PROTEIN 46"/>
    <property type="match status" value="1"/>
</dbReference>
<sequence>MSLLGISQHGSTVVAFFRITRESLRRLCKENKGYVTPHLNDILYLHYKGYTKIENLEEYTGLKCLWLESNGICCIENLDQQLQLRCLYLHHNLISSIENLEHLEFLDTLNLSHNNLHQLQNLSALPALHTLNVSHNRLRAVEDVAELQRCAALGVLDLSHNVIEDPGVLGVLGAIPNLRVLTLTGNPVIKNVPNYRKAVTLACKQLTYLDARPVFDKDRRCAEAWEKGGPEAERAMRKELQDAENRRISDSVNGKAPGVETAVGAFDARRLPLNALDVYLPAPLCRYASLVGAEDPPSSPTLPQRKRGQQGLGLGLGAPGPQCAKLIEMIEEDGDGLDPPDHDLQDLCPRQHCQPQRDSSLLALEGLEEAATAGVTRKATPARAAAPRILIEEVPEPVAGPSVRDDVRPVAADEPGLEEERVDVRALDAECMHVESPDAGEVHVETLAGETAVTDATITETAVTETAVSEAAAAVTEAAVTETETPDCKSAGQDGPECAPSPDELEALARLEALVTQPDADSESRVVVPKYEWIRGRLPEACARRAAGHEAGQAGPGEAILDHQTIAQRYLDDLRARNDLSDEERAIMESIQRMATDSASDEDDSEASEGEGEAGPPLRHASSDSEDARDVVIGALRDFKAVEELPETEISREDDVQPPHMETKVTNAQIKQAKVVRKSDVRISRCVQIKKLLDQHENIMAMLPEERKQLTGQLLQHLQEWRSVEDKRRRKSQKQKVNCTDKNHQPTSKPEADDKMNKDDERQTADTTKVESDDDDDGIQEDEIIRNVSQTLEMQIASIDM</sequence>
<dbReference type="InterPro" id="IPR001611">
    <property type="entry name" value="Leu-rich_rpt"/>
</dbReference>
<dbReference type="InterPro" id="IPR032675">
    <property type="entry name" value="LRR_dom_sf"/>
</dbReference>
<dbReference type="Gene3D" id="3.80.10.10">
    <property type="entry name" value="Ribonuclease Inhibitor"/>
    <property type="match status" value="2"/>
</dbReference>
<feature type="compositionally biased region" description="Acidic residues" evidence="9">
    <location>
        <begin position="599"/>
        <end position="612"/>
    </location>
</feature>
<keyword evidence="6" id="KW-0969">Cilium</keyword>
<evidence type="ECO:0000256" key="4">
    <source>
        <dbReference type="ARBA" id="ARBA00022614"/>
    </source>
</evidence>
<dbReference type="Proteomes" id="UP000515158">
    <property type="component" value="Unplaced"/>
</dbReference>
<feature type="region of interest" description="Disordered" evidence="9">
    <location>
        <begin position="592"/>
        <end position="627"/>
    </location>
</feature>
<accession>A0A6P8ZT42</accession>
<evidence type="ECO:0000313" key="10">
    <source>
        <dbReference type="Proteomes" id="UP000515158"/>
    </source>
</evidence>
<evidence type="ECO:0000256" key="9">
    <source>
        <dbReference type="SAM" id="MobiDB-lite"/>
    </source>
</evidence>
<evidence type="ECO:0000256" key="7">
    <source>
        <dbReference type="ARBA" id="ARBA00023273"/>
    </source>
</evidence>
<dbReference type="GeneID" id="117649505"/>
<name>A0A6P8ZT42_THRPL</name>
<evidence type="ECO:0000256" key="2">
    <source>
        <dbReference type="ARBA" id="ARBA00004138"/>
    </source>
</evidence>
<dbReference type="CTD" id="318856"/>
<evidence type="ECO:0000313" key="11">
    <source>
        <dbReference type="RefSeq" id="XP_034248265.1"/>
    </source>
</evidence>
<reference evidence="11" key="1">
    <citation type="submission" date="2025-08" db="UniProtKB">
        <authorList>
            <consortium name="RefSeq"/>
        </authorList>
    </citation>
    <scope>IDENTIFICATION</scope>
    <source>
        <tissue evidence="11">Total insect</tissue>
    </source>
</reference>
<dbReference type="SMART" id="SM00365">
    <property type="entry name" value="LRR_SD22"/>
    <property type="match status" value="4"/>
</dbReference>
<dbReference type="KEGG" id="tpal:117649505"/>
<organism evidence="11">
    <name type="scientific">Thrips palmi</name>
    <name type="common">Melon thrips</name>
    <dbReference type="NCBI Taxonomy" id="161013"/>
    <lineage>
        <taxon>Eukaryota</taxon>
        <taxon>Metazoa</taxon>
        <taxon>Ecdysozoa</taxon>
        <taxon>Arthropoda</taxon>
        <taxon>Hexapoda</taxon>
        <taxon>Insecta</taxon>
        <taxon>Pterygota</taxon>
        <taxon>Neoptera</taxon>
        <taxon>Paraneoptera</taxon>
        <taxon>Thysanoptera</taxon>
        <taxon>Terebrantia</taxon>
        <taxon>Thripoidea</taxon>
        <taxon>Thripidae</taxon>
        <taxon>Thrips</taxon>
    </lineage>
</organism>
<keyword evidence="4" id="KW-0433">Leucine-rich repeat</keyword>
<dbReference type="FunFam" id="3.80.10.10:FF:000166">
    <property type="entry name" value="Dynein assembly factor 1, axonemal"/>
    <property type="match status" value="1"/>
</dbReference>
<dbReference type="AlphaFoldDB" id="A0A6P8ZT42"/>
<comment type="similarity">
    <text evidence="3">Belongs to the DNAAF1 family.</text>
</comment>
<dbReference type="SUPFAM" id="SSF52075">
    <property type="entry name" value="Outer arm dynein light chain 1"/>
    <property type="match status" value="1"/>
</dbReference>
<feature type="region of interest" description="Disordered" evidence="9">
    <location>
        <begin position="723"/>
        <end position="782"/>
    </location>
</feature>
<comment type="function">
    <text evidence="1">Cilium-specific protein required for cilia structures.</text>
</comment>
<gene>
    <name evidence="11" type="primary">LOC117649505</name>
</gene>
<feature type="region of interest" description="Disordered" evidence="9">
    <location>
        <begin position="478"/>
        <end position="501"/>
    </location>
</feature>
<evidence type="ECO:0000256" key="3">
    <source>
        <dbReference type="ARBA" id="ARBA00006453"/>
    </source>
</evidence>
<comment type="subcellular location">
    <subcellularLocation>
        <location evidence="2">Cell projection</location>
        <location evidence="2">Cilium</location>
    </subcellularLocation>
</comment>
<keyword evidence="7" id="KW-0966">Cell projection</keyword>